<sequence length="45" mass="5347">MDQPSKRDQRRALFFRRWLYWVLITTLVLCVIGLGVNVAEWLGIL</sequence>
<keyword evidence="1" id="KW-0472">Membrane</keyword>
<dbReference type="Proteomes" id="UP000886879">
    <property type="component" value="Unassembled WGS sequence"/>
</dbReference>
<dbReference type="AlphaFoldDB" id="A0A9D0YRS2"/>
<accession>A0A9D0YRS2</accession>
<proteinExistence type="predicted"/>
<reference evidence="2" key="2">
    <citation type="journal article" date="2021" name="PeerJ">
        <title>Extensive microbial diversity within the chicken gut microbiome revealed by metagenomics and culture.</title>
        <authorList>
            <person name="Gilroy R."/>
            <person name="Ravi A."/>
            <person name="Getino M."/>
            <person name="Pursley I."/>
            <person name="Horton D.L."/>
            <person name="Alikhan N.F."/>
            <person name="Baker D."/>
            <person name="Gharbi K."/>
            <person name="Hall N."/>
            <person name="Watson M."/>
            <person name="Adriaenssens E.M."/>
            <person name="Foster-Nyarko E."/>
            <person name="Jarju S."/>
            <person name="Secka A."/>
            <person name="Antonio M."/>
            <person name="Oren A."/>
            <person name="Chaudhuri R.R."/>
            <person name="La Ragione R."/>
            <person name="Hildebrand F."/>
            <person name="Pallen M.J."/>
        </authorList>
    </citation>
    <scope>NUCLEOTIDE SEQUENCE</scope>
    <source>
        <strain evidence="2">ChiGjej2B2-12916</strain>
    </source>
</reference>
<protein>
    <submittedName>
        <fullName evidence="2">Uncharacterized protein</fullName>
    </submittedName>
</protein>
<evidence type="ECO:0000313" key="3">
    <source>
        <dbReference type="Proteomes" id="UP000886879"/>
    </source>
</evidence>
<reference evidence="2" key="1">
    <citation type="submission" date="2020-10" db="EMBL/GenBank/DDBJ databases">
        <authorList>
            <person name="Gilroy R."/>
        </authorList>
    </citation>
    <scope>NUCLEOTIDE SEQUENCE</scope>
    <source>
        <strain evidence="2">ChiGjej2B2-12916</strain>
    </source>
</reference>
<dbReference type="EMBL" id="DVFO01000038">
    <property type="protein sequence ID" value="HIQ60758.1"/>
    <property type="molecule type" value="Genomic_DNA"/>
</dbReference>
<organism evidence="2 3">
    <name type="scientific">Candidatus Enterenecus faecium</name>
    <dbReference type="NCBI Taxonomy" id="2840780"/>
    <lineage>
        <taxon>Bacteria</taxon>
        <taxon>Bacillati</taxon>
        <taxon>Bacillota</taxon>
        <taxon>Clostridia</taxon>
        <taxon>Eubacteriales</taxon>
        <taxon>Candidatus Enterenecus</taxon>
    </lineage>
</organism>
<evidence type="ECO:0000313" key="2">
    <source>
        <dbReference type="EMBL" id="HIQ60758.1"/>
    </source>
</evidence>
<feature type="transmembrane region" description="Helical" evidence="1">
    <location>
        <begin position="20"/>
        <end position="44"/>
    </location>
</feature>
<evidence type="ECO:0000256" key="1">
    <source>
        <dbReference type="SAM" id="Phobius"/>
    </source>
</evidence>
<name>A0A9D0YRS2_9FIRM</name>
<keyword evidence="1" id="KW-1133">Transmembrane helix</keyword>
<keyword evidence="1" id="KW-0812">Transmembrane</keyword>
<gene>
    <name evidence="2" type="ORF">IAD31_04065</name>
</gene>
<comment type="caution">
    <text evidence="2">The sequence shown here is derived from an EMBL/GenBank/DDBJ whole genome shotgun (WGS) entry which is preliminary data.</text>
</comment>